<protein>
    <submittedName>
        <fullName evidence="2">Uncharacterized protein</fullName>
    </submittedName>
</protein>
<feature type="transmembrane region" description="Helical" evidence="1">
    <location>
        <begin position="6"/>
        <end position="27"/>
    </location>
</feature>
<dbReference type="RefSeq" id="WP_120169601.1">
    <property type="nucleotide sequence ID" value="NZ_MCIB01000023.1"/>
</dbReference>
<keyword evidence="1" id="KW-0472">Membrane</keyword>
<organism evidence="2 3">
    <name type="scientific">Thermohalobacter berrensis</name>
    <dbReference type="NCBI Taxonomy" id="99594"/>
    <lineage>
        <taxon>Bacteria</taxon>
        <taxon>Bacillati</taxon>
        <taxon>Bacillota</taxon>
        <taxon>Tissierellia</taxon>
        <taxon>Tissierellales</taxon>
        <taxon>Thermohalobacteraceae</taxon>
        <taxon>Thermohalobacter</taxon>
    </lineage>
</organism>
<evidence type="ECO:0000313" key="2">
    <source>
        <dbReference type="EMBL" id="RKD31215.1"/>
    </source>
</evidence>
<dbReference type="AlphaFoldDB" id="A0A419T165"/>
<keyword evidence="3" id="KW-1185">Reference proteome</keyword>
<gene>
    <name evidence="2" type="ORF">BET03_03550</name>
</gene>
<sequence length="68" mass="7918">MLYIGLIFIINGLYLILSDVYDLKVLIKDREFIKKKGFKVDTFYELKVSVGLLSIALGIFSVLNYIYY</sequence>
<accession>A0A419T165</accession>
<reference evidence="2 3" key="1">
    <citation type="submission" date="2016-08" db="EMBL/GenBank/DDBJ databases">
        <title>Novel Firmicutes and Novel Genomes.</title>
        <authorList>
            <person name="Poppleton D.I."/>
            <person name="Gribaldo S."/>
        </authorList>
    </citation>
    <scope>NUCLEOTIDE SEQUENCE [LARGE SCALE GENOMIC DNA]</scope>
    <source>
        <strain evidence="2 3">CTT3</strain>
    </source>
</reference>
<dbReference type="Proteomes" id="UP000284177">
    <property type="component" value="Unassembled WGS sequence"/>
</dbReference>
<comment type="caution">
    <text evidence="2">The sequence shown here is derived from an EMBL/GenBank/DDBJ whole genome shotgun (WGS) entry which is preliminary data.</text>
</comment>
<keyword evidence="1" id="KW-1133">Transmembrane helix</keyword>
<dbReference type="EMBL" id="MCIB01000023">
    <property type="protein sequence ID" value="RKD31215.1"/>
    <property type="molecule type" value="Genomic_DNA"/>
</dbReference>
<keyword evidence="1" id="KW-0812">Transmembrane</keyword>
<evidence type="ECO:0000256" key="1">
    <source>
        <dbReference type="SAM" id="Phobius"/>
    </source>
</evidence>
<proteinExistence type="predicted"/>
<evidence type="ECO:0000313" key="3">
    <source>
        <dbReference type="Proteomes" id="UP000284177"/>
    </source>
</evidence>
<feature type="transmembrane region" description="Helical" evidence="1">
    <location>
        <begin position="48"/>
        <end position="67"/>
    </location>
</feature>
<name>A0A419T165_9FIRM</name>